<feature type="compositionally biased region" description="Basic and acidic residues" evidence="1">
    <location>
        <begin position="28"/>
        <end position="40"/>
    </location>
</feature>
<evidence type="ECO:0000256" key="1">
    <source>
        <dbReference type="SAM" id="MobiDB-lite"/>
    </source>
</evidence>
<dbReference type="Proteomes" id="UP000775547">
    <property type="component" value="Unassembled WGS sequence"/>
</dbReference>
<reference evidence="2" key="1">
    <citation type="submission" date="2020-07" db="EMBL/GenBank/DDBJ databases">
        <authorList>
            <person name="Nieuwenhuis M."/>
            <person name="Van De Peppel L.J.J."/>
        </authorList>
    </citation>
    <scope>NUCLEOTIDE SEQUENCE</scope>
    <source>
        <strain evidence="2">AP01</strain>
        <tissue evidence="2">Mycelium</tissue>
    </source>
</reference>
<evidence type="ECO:0000313" key="3">
    <source>
        <dbReference type="Proteomes" id="UP000775547"/>
    </source>
</evidence>
<reference evidence="2" key="2">
    <citation type="submission" date="2021-10" db="EMBL/GenBank/DDBJ databases">
        <title>Phylogenomics reveals ancestral predisposition of the termite-cultivated fungus Termitomyces towards a domesticated lifestyle.</title>
        <authorList>
            <person name="Auxier B."/>
            <person name="Grum-Grzhimaylo A."/>
            <person name="Cardenas M.E."/>
            <person name="Lodge J.D."/>
            <person name="Laessoe T."/>
            <person name="Pedersen O."/>
            <person name="Smith M.E."/>
            <person name="Kuyper T.W."/>
            <person name="Franco-Molano E.A."/>
            <person name="Baroni T.J."/>
            <person name="Aanen D.K."/>
        </authorList>
    </citation>
    <scope>NUCLEOTIDE SEQUENCE</scope>
    <source>
        <strain evidence="2">AP01</strain>
        <tissue evidence="2">Mycelium</tissue>
    </source>
</reference>
<organism evidence="2 3">
    <name type="scientific">Asterophora parasitica</name>
    <dbReference type="NCBI Taxonomy" id="117018"/>
    <lineage>
        <taxon>Eukaryota</taxon>
        <taxon>Fungi</taxon>
        <taxon>Dikarya</taxon>
        <taxon>Basidiomycota</taxon>
        <taxon>Agaricomycotina</taxon>
        <taxon>Agaricomycetes</taxon>
        <taxon>Agaricomycetidae</taxon>
        <taxon>Agaricales</taxon>
        <taxon>Tricholomatineae</taxon>
        <taxon>Lyophyllaceae</taxon>
        <taxon>Asterophora</taxon>
    </lineage>
</organism>
<name>A0A9P7G556_9AGAR</name>
<keyword evidence="3" id="KW-1185">Reference proteome</keyword>
<feature type="compositionally biased region" description="Low complexity" evidence="1">
    <location>
        <begin position="41"/>
        <end position="56"/>
    </location>
</feature>
<evidence type="ECO:0000313" key="2">
    <source>
        <dbReference type="EMBL" id="KAG5644064.1"/>
    </source>
</evidence>
<comment type="caution">
    <text evidence="2">The sequence shown here is derived from an EMBL/GenBank/DDBJ whole genome shotgun (WGS) entry which is preliminary data.</text>
</comment>
<proteinExistence type="predicted"/>
<feature type="region of interest" description="Disordered" evidence="1">
    <location>
        <begin position="1"/>
        <end position="56"/>
    </location>
</feature>
<gene>
    <name evidence="2" type="ORF">DXG03_009154</name>
</gene>
<dbReference type="AlphaFoldDB" id="A0A9P7G556"/>
<accession>A0A9P7G556</accession>
<dbReference type="OrthoDB" id="3005035at2759"/>
<sequence>MLREAKELAPKAILRQLRRSPSPPSDYDSPHTPERERRESVSSMGSSSSTPKSPKVVTKISAWKEPQAFEVFRAIEQKDIVFLMEIRDRAFHLLLRKTGDATPLLHAMRIGQSHRDVAILLLGAFSRYINHLSDEDIPKQRTKMILKALRTNLKLAIDYGLAKSQSDLTASFLQTLVMSEGDKWVTAQVSTISTALSGGTAGQPVQAADSAVRRFATKELGKAQLIATLED</sequence>
<protein>
    <submittedName>
        <fullName evidence="2">Uncharacterized protein</fullName>
    </submittedName>
</protein>
<dbReference type="EMBL" id="JABCKV010000084">
    <property type="protein sequence ID" value="KAG5644064.1"/>
    <property type="molecule type" value="Genomic_DNA"/>
</dbReference>